<dbReference type="SUPFAM" id="SSF46689">
    <property type="entry name" value="Homeodomain-like"/>
    <property type="match status" value="1"/>
</dbReference>
<dbReference type="InterPro" id="IPR051300">
    <property type="entry name" value="HMX_Homeobox_TF"/>
</dbReference>
<dbReference type="eggNOG" id="KOG0485">
    <property type="taxonomic scope" value="Eukaryota"/>
</dbReference>
<feature type="region of interest" description="Disordered" evidence="7">
    <location>
        <begin position="49"/>
        <end position="146"/>
    </location>
</feature>
<dbReference type="PANTHER" id="PTHR46110">
    <property type="entry name" value="HOMEOBOX PROTEIN HMX"/>
    <property type="match status" value="1"/>
</dbReference>
<feature type="compositionally biased region" description="Polar residues" evidence="7">
    <location>
        <begin position="62"/>
        <end position="72"/>
    </location>
</feature>
<keyword evidence="10" id="KW-1185">Reference proteome</keyword>
<dbReference type="GO" id="GO:0000977">
    <property type="term" value="F:RNA polymerase II transcription regulatory region sequence-specific DNA binding"/>
    <property type="evidence" value="ECO:0007669"/>
    <property type="project" value="TreeGrafter"/>
</dbReference>
<feature type="DNA-binding region" description="Homeobox" evidence="5">
    <location>
        <begin position="243"/>
        <end position="304"/>
    </location>
</feature>
<dbReference type="EMBL" id="KK852976">
    <property type="protein sequence ID" value="KDR13052.1"/>
    <property type="molecule type" value="Genomic_DNA"/>
</dbReference>
<keyword evidence="5 6" id="KW-0539">Nucleus</keyword>
<evidence type="ECO:0000256" key="2">
    <source>
        <dbReference type="ARBA" id="ARBA00023015"/>
    </source>
</evidence>
<evidence type="ECO:0000256" key="4">
    <source>
        <dbReference type="ARBA" id="ARBA00038165"/>
    </source>
</evidence>
<dbReference type="PANTHER" id="PTHR46110:SF3">
    <property type="entry name" value="HOMEOBOX PROTEIN HMX"/>
    <property type="match status" value="1"/>
</dbReference>
<keyword evidence="2" id="KW-0805">Transcription regulation</keyword>
<evidence type="ECO:0000313" key="10">
    <source>
        <dbReference type="Proteomes" id="UP000027135"/>
    </source>
</evidence>
<evidence type="ECO:0000256" key="5">
    <source>
        <dbReference type="PROSITE-ProRule" id="PRU00108"/>
    </source>
</evidence>
<accession>A0A067R298</accession>
<organism evidence="9 10">
    <name type="scientific">Zootermopsis nevadensis</name>
    <name type="common">Dampwood termite</name>
    <dbReference type="NCBI Taxonomy" id="136037"/>
    <lineage>
        <taxon>Eukaryota</taxon>
        <taxon>Metazoa</taxon>
        <taxon>Ecdysozoa</taxon>
        <taxon>Arthropoda</taxon>
        <taxon>Hexapoda</taxon>
        <taxon>Insecta</taxon>
        <taxon>Pterygota</taxon>
        <taxon>Neoptera</taxon>
        <taxon>Polyneoptera</taxon>
        <taxon>Dictyoptera</taxon>
        <taxon>Blattodea</taxon>
        <taxon>Blattoidea</taxon>
        <taxon>Termitoidae</taxon>
        <taxon>Termopsidae</taxon>
        <taxon>Zootermopsis</taxon>
    </lineage>
</organism>
<feature type="compositionally biased region" description="Acidic residues" evidence="7">
    <location>
        <begin position="198"/>
        <end position="212"/>
    </location>
</feature>
<gene>
    <name evidence="9" type="ORF">L798_12995</name>
</gene>
<evidence type="ECO:0000313" key="9">
    <source>
        <dbReference type="EMBL" id="KDR13052.1"/>
    </source>
</evidence>
<feature type="compositionally biased region" description="Polar residues" evidence="7">
    <location>
        <begin position="85"/>
        <end position="99"/>
    </location>
</feature>
<dbReference type="STRING" id="136037.A0A067R298"/>
<feature type="compositionally biased region" description="Low complexity" evidence="7">
    <location>
        <begin position="118"/>
        <end position="137"/>
    </location>
</feature>
<keyword evidence="3" id="KW-0804">Transcription</keyword>
<dbReference type="PROSITE" id="PS50071">
    <property type="entry name" value="HOMEOBOX_2"/>
    <property type="match status" value="1"/>
</dbReference>
<dbReference type="OMA" id="LAGHTHH"/>
<evidence type="ECO:0000256" key="3">
    <source>
        <dbReference type="ARBA" id="ARBA00023163"/>
    </source>
</evidence>
<feature type="region of interest" description="Disordered" evidence="7">
    <location>
        <begin position="172"/>
        <end position="248"/>
    </location>
</feature>
<keyword evidence="5 6" id="KW-0371">Homeobox</keyword>
<dbReference type="CDD" id="cd00086">
    <property type="entry name" value="homeodomain"/>
    <property type="match status" value="1"/>
</dbReference>
<feature type="domain" description="Homeobox" evidence="8">
    <location>
        <begin position="241"/>
        <end position="303"/>
    </location>
</feature>
<dbReference type="Proteomes" id="UP000027135">
    <property type="component" value="Unassembled WGS sequence"/>
</dbReference>
<dbReference type="SMART" id="SM00389">
    <property type="entry name" value="HOX"/>
    <property type="match status" value="1"/>
</dbReference>
<dbReference type="AlphaFoldDB" id="A0A067R298"/>
<dbReference type="Gene3D" id="1.10.10.60">
    <property type="entry name" value="Homeodomain-like"/>
    <property type="match status" value="1"/>
</dbReference>
<dbReference type="InterPro" id="IPR009057">
    <property type="entry name" value="Homeodomain-like_sf"/>
</dbReference>
<dbReference type="InParanoid" id="A0A067R298"/>
<feature type="compositionally biased region" description="Low complexity" evidence="7">
    <location>
        <begin position="221"/>
        <end position="239"/>
    </location>
</feature>
<evidence type="ECO:0000256" key="1">
    <source>
        <dbReference type="ARBA" id="ARBA00004123"/>
    </source>
</evidence>
<protein>
    <submittedName>
        <fullName evidence="9">Homeobox protein HMX3</fullName>
    </submittedName>
</protein>
<reference evidence="9 10" key="1">
    <citation type="journal article" date="2014" name="Nat. Commun.">
        <title>Molecular traces of alternative social organization in a termite genome.</title>
        <authorList>
            <person name="Terrapon N."/>
            <person name="Li C."/>
            <person name="Robertson H.M."/>
            <person name="Ji L."/>
            <person name="Meng X."/>
            <person name="Booth W."/>
            <person name="Chen Z."/>
            <person name="Childers C.P."/>
            <person name="Glastad K.M."/>
            <person name="Gokhale K."/>
            <person name="Gowin J."/>
            <person name="Gronenberg W."/>
            <person name="Hermansen R.A."/>
            <person name="Hu H."/>
            <person name="Hunt B.G."/>
            <person name="Huylmans A.K."/>
            <person name="Khalil S.M."/>
            <person name="Mitchell R.D."/>
            <person name="Munoz-Torres M.C."/>
            <person name="Mustard J.A."/>
            <person name="Pan H."/>
            <person name="Reese J.T."/>
            <person name="Scharf M.E."/>
            <person name="Sun F."/>
            <person name="Vogel H."/>
            <person name="Xiao J."/>
            <person name="Yang W."/>
            <person name="Yang Z."/>
            <person name="Yang Z."/>
            <person name="Zhou J."/>
            <person name="Zhu J."/>
            <person name="Brent C.S."/>
            <person name="Elsik C.G."/>
            <person name="Goodisman M.A."/>
            <person name="Liberles D.A."/>
            <person name="Roe R.M."/>
            <person name="Vargo E.L."/>
            <person name="Vilcinskas A."/>
            <person name="Wang J."/>
            <person name="Bornberg-Bauer E."/>
            <person name="Korb J."/>
            <person name="Zhang G."/>
            <person name="Liebig J."/>
        </authorList>
    </citation>
    <scope>NUCLEOTIDE SEQUENCE [LARGE SCALE GENOMIC DNA]</scope>
    <source>
        <tissue evidence="9">Whole organism</tissue>
    </source>
</reference>
<proteinExistence type="inferred from homology"/>
<dbReference type="Pfam" id="PF00046">
    <property type="entry name" value="Homeodomain"/>
    <property type="match status" value="1"/>
</dbReference>
<evidence type="ECO:0000256" key="7">
    <source>
        <dbReference type="SAM" id="MobiDB-lite"/>
    </source>
</evidence>
<sequence length="327" mass="35472">MTHFGALAAAASGRSPFVAVYPQPTAADNKPCPWYAAWATARVSHPSAIVGGVTAPDRPSPTGGSTTTNDETSPPPSPRGCSGIVTANISDNRRSPSSPEDNHLESATVVGIRDDRCSSTPRSSPGLPSSSSHVSTTNHHHHHHHLSNILAGHTHHHPAFLTSESYLPGAGLHLAGRPKSPQAFGMHQHSREHKDLENMDIEDDADEDDDYDSKDVKKENGSGSSNSNTSNANNNNNNNNKRKKKTRTVFSRSQVFQLESTFDMKRYLSSSERAGLAASLHLTETQKRSKSWLINFQQHRATSTPKLRVTCGHTEVKQRRSTSAARA</sequence>
<name>A0A067R298_ZOONE</name>
<comment type="subcellular location">
    <subcellularLocation>
        <location evidence="1 5 6">Nucleus</location>
    </subcellularLocation>
</comment>
<evidence type="ECO:0000259" key="8">
    <source>
        <dbReference type="PROSITE" id="PS50071"/>
    </source>
</evidence>
<dbReference type="GO" id="GO:0000981">
    <property type="term" value="F:DNA-binding transcription factor activity, RNA polymerase II-specific"/>
    <property type="evidence" value="ECO:0007669"/>
    <property type="project" value="TreeGrafter"/>
</dbReference>
<dbReference type="InterPro" id="IPR001356">
    <property type="entry name" value="HD"/>
</dbReference>
<dbReference type="GO" id="GO:0005634">
    <property type="term" value="C:nucleus"/>
    <property type="evidence" value="ECO:0007669"/>
    <property type="project" value="UniProtKB-SubCell"/>
</dbReference>
<comment type="similarity">
    <text evidence="4">Belongs to the HMX homeobox family.</text>
</comment>
<keyword evidence="5 6" id="KW-0238">DNA-binding</keyword>
<evidence type="ECO:0000256" key="6">
    <source>
        <dbReference type="RuleBase" id="RU000682"/>
    </source>
</evidence>